<evidence type="ECO:0000259" key="1">
    <source>
        <dbReference type="Pfam" id="PF13460"/>
    </source>
</evidence>
<dbReference type="Gene3D" id="3.40.50.720">
    <property type="entry name" value="NAD(P)-binding Rossmann-like Domain"/>
    <property type="match status" value="1"/>
</dbReference>
<dbReference type="InterPro" id="IPR016040">
    <property type="entry name" value="NAD(P)-bd_dom"/>
</dbReference>
<dbReference type="Pfam" id="PF13460">
    <property type="entry name" value="NAD_binding_10"/>
    <property type="match status" value="1"/>
</dbReference>
<dbReference type="PANTHER" id="PTHR48079">
    <property type="entry name" value="PROTEIN YEEZ"/>
    <property type="match status" value="1"/>
</dbReference>
<proteinExistence type="predicted"/>
<dbReference type="PANTHER" id="PTHR48079:SF6">
    <property type="entry name" value="NAD(P)-BINDING DOMAIN-CONTAINING PROTEIN-RELATED"/>
    <property type="match status" value="1"/>
</dbReference>
<name>U1NHU8_9EURY</name>
<dbReference type="AlphaFoldDB" id="U1NHU8"/>
<accession>U1NHU8</accession>
<dbReference type="RefSeq" id="WP_021055913.1">
    <property type="nucleotide sequence ID" value="NZ_KE356561.1"/>
</dbReference>
<dbReference type="GO" id="GO:0004029">
    <property type="term" value="F:aldehyde dehydrogenase (NAD+) activity"/>
    <property type="evidence" value="ECO:0007669"/>
    <property type="project" value="TreeGrafter"/>
</dbReference>
<dbReference type="HOGENOM" id="CLU_007383_11_4_2"/>
<feature type="domain" description="NAD(P)-binding" evidence="1">
    <location>
        <begin position="10"/>
        <end position="202"/>
    </location>
</feature>
<dbReference type="Proteomes" id="UP000030710">
    <property type="component" value="Unassembled WGS sequence"/>
</dbReference>
<dbReference type="EMBL" id="KE356561">
    <property type="protein sequence ID" value="ERG96448.1"/>
    <property type="molecule type" value="Genomic_DNA"/>
</dbReference>
<dbReference type="InterPro" id="IPR036291">
    <property type="entry name" value="NAD(P)-bd_dom_sf"/>
</dbReference>
<organism evidence="2 3">
    <name type="scientific">Haloquadratum walsbyi J07HQW2</name>
    <dbReference type="NCBI Taxonomy" id="1238425"/>
    <lineage>
        <taxon>Archaea</taxon>
        <taxon>Methanobacteriati</taxon>
        <taxon>Methanobacteriota</taxon>
        <taxon>Stenosarchaea group</taxon>
        <taxon>Halobacteria</taxon>
        <taxon>Halobacteriales</taxon>
        <taxon>Haloferacaceae</taxon>
        <taxon>Haloquadratum</taxon>
    </lineage>
</organism>
<evidence type="ECO:0000313" key="3">
    <source>
        <dbReference type="Proteomes" id="UP000030710"/>
    </source>
</evidence>
<gene>
    <name evidence="2" type="ORF">J07HQW2_02927</name>
</gene>
<dbReference type="eggNOG" id="arCOG03095">
    <property type="taxonomic scope" value="Archaea"/>
</dbReference>
<protein>
    <submittedName>
        <fullName evidence="2">NAD dependent epimerase/dehydratase family protein</fullName>
    </submittedName>
</protein>
<evidence type="ECO:0000313" key="2">
    <source>
        <dbReference type="EMBL" id="ERG96448.1"/>
    </source>
</evidence>
<dbReference type="STRING" id="1238425.J07HQW2_02927"/>
<dbReference type="InterPro" id="IPR051783">
    <property type="entry name" value="NAD(P)-dependent_oxidoreduct"/>
</dbReference>
<sequence length="302" mass="32807">MAHAVIVGCGYVGIELGTQLQAAGHTVTGVRRSERGLHSIETAGFDAQQADATNPETLETLPDAEWVIFAASSGGRGAESARRIYVDGLRNTIATYAERESTDRLIYTSSTGVYGDHDGTFVDESTSVEPTTDKTQVLATAESIALEKANSAGIDGTVVRFAGLYGPNRYRLTRYLEGPVTEGYLNMIHRDDAAGVIKYILTADIARNDCVLTVDDEPANKWTFADWLAAACDRPTPSKQTVEQRLEESSLSETAQRRVQTSKRCSNEYLHELGYSFSYPTYREGYAEPTAAVANGANPETL</sequence>
<dbReference type="GO" id="GO:0005737">
    <property type="term" value="C:cytoplasm"/>
    <property type="evidence" value="ECO:0007669"/>
    <property type="project" value="TreeGrafter"/>
</dbReference>
<reference evidence="2 3" key="1">
    <citation type="journal article" date="2013" name="PLoS ONE">
        <title>Assembly-driven community genomics of a hypersaline microbial ecosystem.</title>
        <authorList>
            <person name="Podell S."/>
            <person name="Ugalde J.A."/>
            <person name="Narasingarao P."/>
            <person name="Banfield J.F."/>
            <person name="Heidelberg K.B."/>
            <person name="Allen E.E."/>
        </authorList>
    </citation>
    <scope>NUCLEOTIDE SEQUENCE [LARGE SCALE GENOMIC DNA]</scope>
    <source>
        <strain evidence="3">J07HQW2</strain>
    </source>
</reference>
<dbReference type="SUPFAM" id="SSF51735">
    <property type="entry name" value="NAD(P)-binding Rossmann-fold domains"/>
    <property type="match status" value="1"/>
</dbReference>